<feature type="compositionally biased region" description="Polar residues" evidence="6">
    <location>
        <begin position="238"/>
        <end position="249"/>
    </location>
</feature>
<dbReference type="PANTHER" id="PTHR10083">
    <property type="entry name" value="KUNITZ-TYPE PROTEASE INHIBITOR-RELATED"/>
    <property type="match status" value="1"/>
</dbReference>
<evidence type="ECO:0000256" key="4">
    <source>
        <dbReference type="ARBA" id="ARBA00022900"/>
    </source>
</evidence>
<dbReference type="EMBL" id="UYSG01000776">
    <property type="protein sequence ID" value="VDL23381.1"/>
    <property type="molecule type" value="Genomic_DNA"/>
</dbReference>
<dbReference type="Pfam" id="PF00014">
    <property type="entry name" value="Kunitz_BPTI"/>
    <property type="match status" value="2"/>
</dbReference>
<dbReference type="OrthoDB" id="4473401at2759"/>
<evidence type="ECO:0000313" key="8">
    <source>
        <dbReference type="EMBL" id="VDL23381.1"/>
    </source>
</evidence>
<dbReference type="PROSITE" id="PS50279">
    <property type="entry name" value="BPTI_KUNITZ_2"/>
    <property type="match status" value="2"/>
</dbReference>
<dbReference type="InterPro" id="IPR050098">
    <property type="entry name" value="TFPI/VKTCI-like"/>
</dbReference>
<dbReference type="GO" id="GO:0005615">
    <property type="term" value="C:extracellular space"/>
    <property type="evidence" value="ECO:0007669"/>
    <property type="project" value="TreeGrafter"/>
</dbReference>
<feature type="compositionally biased region" description="Polar residues" evidence="6">
    <location>
        <begin position="263"/>
        <end position="287"/>
    </location>
</feature>
<feature type="compositionally biased region" description="Basic and acidic residues" evidence="6">
    <location>
        <begin position="327"/>
        <end position="339"/>
    </location>
</feature>
<feature type="region of interest" description="Disordered" evidence="6">
    <location>
        <begin position="21"/>
        <end position="71"/>
    </location>
</feature>
<accession>A0A0R3SDU2</accession>
<keyword evidence="2" id="KW-0964">Secreted</keyword>
<feature type="region of interest" description="Disordered" evidence="6">
    <location>
        <begin position="194"/>
        <end position="467"/>
    </location>
</feature>
<dbReference type="InterPro" id="IPR002223">
    <property type="entry name" value="Kunitz_BPTI"/>
</dbReference>
<feature type="compositionally biased region" description="Acidic residues" evidence="6">
    <location>
        <begin position="45"/>
        <end position="59"/>
    </location>
</feature>
<feature type="compositionally biased region" description="Basic and acidic residues" evidence="6">
    <location>
        <begin position="441"/>
        <end position="462"/>
    </location>
</feature>
<dbReference type="Proteomes" id="UP000274504">
    <property type="component" value="Unassembled WGS sequence"/>
</dbReference>
<feature type="compositionally biased region" description="Basic and acidic residues" evidence="6">
    <location>
        <begin position="143"/>
        <end position="153"/>
    </location>
</feature>
<dbReference type="PANTHER" id="PTHR10083:SF381">
    <property type="entry name" value="BPTI_KUNITZ INHIBITOR DOMAIN-CONTAINING PROTEIN"/>
    <property type="match status" value="1"/>
</dbReference>
<evidence type="ECO:0000256" key="6">
    <source>
        <dbReference type="SAM" id="MobiDB-lite"/>
    </source>
</evidence>
<keyword evidence="3" id="KW-0646">Protease inhibitor</keyword>
<feature type="region of interest" description="Disordered" evidence="6">
    <location>
        <begin position="142"/>
        <end position="164"/>
    </location>
</feature>
<dbReference type="CDD" id="cd00109">
    <property type="entry name" value="Kunitz-type"/>
    <property type="match status" value="1"/>
</dbReference>
<evidence type="ECO:0000256" key="1">
    <source>
        <dbReference type="ARBA" id="ARBA00004613"/>
    </source>
</evidence>
<feature type="domain" description="BPTI/Kunitz inhibitor" evidence="7">
    <location>
        <begin position="810"/>
        <end position="862"/>
    </location>
</feature>
<keyword evidence="5" id="KW-1015">Disulfide bond</keyword>
<feature type="compositionally biased region" description="Basic and acidic residues" evidence="6">
    <location>
        <begin position="250"/>
        <end position="262"/>
    </location>
</feature>
<feature type="compositionally biased region" description="Polar residues" evidence="6">
    <location>
        <begin position="377"/>
        <end position="404"/>
    </location>
</feature>
<evidence type="ECO:0000313" key="10">
    <source>
        <dbReference type="WBParaSite" id="HDID_0000288401-mRNA-1"/>
    </source>
</evidence>
<dbReference type="SMART" id="SM00131">
    <property type="entry name" value="KU"/>
    <property type="match status" value="2"/>
</dbReference>
<feature type="compositionally biased region" description="Polar residues" evidence="6">
    <location>
        <begin position="522"/>
        <end position="552"/>
    </location>
</feature>
<feature type="compositionally biased region" description="Low complexity" evidence="6">
    <location>
        <begin position="219"/>
        <end position="230"/>
    </location>
</feature>
<dbReference type="WBParaSite" id="HDID_0000288401-mRNA-1">
    <property type="protein sequence ID" value="HDID_0000288401-mRNA-1"/>
    <property type="gene ID" value="HDID_0000288401"/>
</dbReference>
<organism evidence="10">
    <name type="scientific">Hymenolepis diminuta</name>
    <name type="common">Rat tapeworm</name>
    <dbReference type="NCBI Taxonomy" id="6216"/>
    <lineage>
        <taxon>Eukaryota</taxon>
        <taxon>Metazoa</taxon>
        <taxon>Spiralia</taxon>
        <taxon>Lophotrochozoa</taxon>
        <taxon>Platyhelminthes</taxon>
        <taxon>Cestoda</taxon>
        <taxon>Eucestoda</taxon>
        <taxon>Cyclophyllidea</taxon>
        <taxon>Hymenolepididae</taxon>
        <taxon>Hymenolepis</taxon>
    </lineage>
</organism>
<evidence type="ECO:0000256" key="5">
    <source>
        <dbReference type="ARBA" id="ARBA00023157"/>
    </source>
</evidence>
<evidence type="ECO:0000256" key="2">
    <source>
        <dbReference type="ARBA" id="ARBA00022525"/>
    </source>
</evidence>
<feature type="compositionally biased region" description="Basic and acidic residues" evidence="6">
    <location>
        <begin position="60"/>
        <end position="71"/>
    </location>
</feature>
<dbReference type="InterPro" id="IPR020901">
    <property type="entry name" value="Prtase_inh_Kunz-CS"/>
</dbReference>
<sequence length="864" mass="100833">MKEYESTFQLRRIGGKCDRFLPKNAGKQQDAGLNIASIDMQSVDSNEDDYDDDYDEDTDESRPELEKRNFDIYDPVEARPLDEVTLETYNNVENTFGQPQYGHESQDPPYTYNAPTHYINHYSNTPSSYEYNHTLYNMTFSPDSDRSSYESELHPQGSSDTEIYDTRDYYSQASPESSFDQKQYYESAYNYSLSQNQNPYPEEPPRNPEQTHYSNIPDSSYGYNYGSSSSQERDTNERSINQSQFYGSSESERPEDDPRYRQSQDYSTYGNQGYDYSQSTNQTQYYGSSEVVRPENDPRYSQDYGSDSRRDDHSRYTNQSQYYGSSESERPNEDPRYRQYQDYSTASRQEESRQSGYDYPRSHYYGSTAQESERTQESSYNYGSNSQESGSQTQYSNDYNYNYTQDRDQSTDNRYNYTQDRDRDNDDKRIETSHGGSTFEARPEERVDDRSQYYDPRQRQIDENDQEVTFDDTRRIEADYYERERSPSVQVIDSITPDSRQVDSDPYGRETLRNYDNRLVYQPNSSSDYYAKQSQTDSDNYGKSQDTTTNSYHNRMNQVDEYWREEERRKKMYESQNIYRRDSGSERLDSWTECTFDSMGRPINCPAGSPGSWSNNEDPISMQAPPQPIPPVYPPPVNEFTSNSAGDKESAEAEAERIAFQKANRVQLSVPHWPTRDMDRLGFYPRHPACRLPPKWGVGPEERSAWFYSFTDGRCLWFSYAGHGGNANRFYSRANCESLCVFDHSDLCQNAKCGYLGSRCMLRGDERCKEYAKSRGKDLEIECPPDQPVCRARRAIIPPEYDTSMVPRECKEGVDAGGCLVKNPLIRYYYDERSNTCRAFYFHGCGGNNNRFESMQECMNHCAL</sequence>
<name>A0A0R3SDU2_HYMDI</name>
<protein>
    <submittedName>
        <fullName evidence="10">BPTI/Kunitz inhibitor domain-containing protein</fullName>
    </submittedName>
</protein>
<evidence type="ECO:0000313" key="9">
    <source>
        <dbReference type="Proteomes" id="UP000274504"/>
    </source>
</evidence>
<dbReference type="PROSITE" id="PS00280">
    <property type="entry name" value="BPTI_KUNITZ_1"/>
    <property type="match status" value="1"/>
</dbReference>
<dbReference type="GO" id="GO:0004867">
    <property type="term" value="F:serine-type endopeptidase inhibitor activity"/>
    <property type="evidence" value="ECO:0007669"/>
    <property type="project" value="UniProtKB-KW"/>
</dbReference>
<feature type="compositionally biased region" description="Polar residues" evidence="6">
    <location>
        <begin position="316"/>
        <end position="326"/>
    </location>
</feature>
<feature type="domain" description="BPTI/Kunitz inhibitor" evidence="7">
    <location>
        <begin position="690"/>
        <end position="740"/>
    </location>
</feature>
<evidence type="ECO:0000256" key="3">
    <source>
        <dbReference type="ARBA" id="ARBA00022690"/>
    </source>
</evidence>
<comment type="subcellular location">
    <subcellularLocation>
        <location evidence="1">Secreted</location>
    </subcellularLocation>
</comment>
<reference evidence="8 9" key="2">
    <citation type="submission" date="2018-11" db="EMBL/GenBank/DDBJ databases">
        <authorList>
            <consortium name="Pathogen Informatics"/>
        </authorList>
    </citation>
    <scope>NUCLEOTIDE SEQUENCE [LARGE SCALE GENOMIC DNA]</scope>
</reference>
<feature type="compositionally biased region" description="Basic and acidic residues" evidence="6">
    <location>
        <begin position="419"/>
        <end position="432"/>
    </location>
</feature>
<feature type="compositionally biased region" description="Basic and acidic residues" evidence="6">
    <location>
        <begin position="500"/>
        <end position="516"/>
    </location>
</feature>
<evidence type="ECO:0000259" key="7">
    <source>
        <dbReference type="PROSITE" id="PS50279"/>
    </source>
</evidence>
<reference evidence="10" key="1">
    <citation type="submission" date="2016-04" db="UniProtKB">
        <authorList>
            <consortium name="WormBaseParasite"/>
        </authorList>
    </citation>
    <scope>IDENTIFICATION</scope>
</reference>
<gene>
    <name evidence="8" type="ORF">HDID_LOCUS2882</name>
</gene>
<proteinExistence type="predicted"/>
<dbReference type="AlphaFoldDB" id="A0A0R3SDU2"/>
<feature type="compositionally biased region" description="Polar residues" evidence="6">
    <location>
        <begin position="487"/>
        <end position="499"/>
    </location>
</feature>
<dbReference type="CDD" id="cd22593">
    <property type="entry name" value="Kunitz_conkunitzin"/>
    <property type="match status" value="1"/>
</dbReference>
<feature type="compositionally biased region" description="Basic and acidic residues" evidence="6">
    <location>
        <begin position="292"/>
        <end position="315"/>
    </location>
</feature>
<dbReference type="SUPFAM" id="SSF57362">
    <property type="entry name" value="BPTI-like"/>
    <property type="match status" value="2"/>
</dbReference>
<dbReference type="Gene3D" id="4.10.410.10">
    <property type="entry name" value="Pancreatic trypsin inhibitor Kunitz domain"/>
    <property type="match status" value="2"/>
</dbReference>
<dbReference type="InterPro" id="IPR036880">
    <property type="entry name" value="Kunitz_BPTI_sf"/>
</dbReference>
<keyword evidence="4" id="KW-0722">Serine protease inhibitor</keyword>
<feature type="region of interest" description="Disordered" evidence="6">
    <location>
        <begin position="480"/>
        <end position="552"/>
    </location>
</feature>